<feature type="region of interest" description="Disordered" evidence="1">
    <location>
        <begin position="196"/>
        <end position="244"/>
    </location>
</feature>
<dbReference type="Proteomes" id="UP000054248">
    <property type="component" value="Unassembled WGS sequence"/>
</dbReference>
<evidence type="ECO:0000313" key="2">
    <source>
        <dbReference type="EMBL" id="KIO17314.1"/>
    </source>
</evidence>
<protein>
    <submittedName>
        <fullName evidence="2">Uncharacterized protein</fullName>
    </submittedName>
</protein>
<keyword evidence="3" id="KW-1185">Reference proteome</keyword>
<dbReference type="HOGENOM" id="CLU_973846_0_0_1"/>
<gene>
    <name evidence="2" type="ORF">M407DRAFT_33021</name>
</gene>
<feature type="region of interest" description="Disordered" evidence="1">
    <location>
        <begin position="127"/>
        <end position="154"/>
    </location>
</feature>
<organism evidence="2 3">
    <name type="scientific">Tulasnella calospora MUT 4182</name>
    <dbReference type="NCBI Taxonomy" id="1051891"/>
    <lineage>
        <taxon>Eukaryota</taxon>
        <taxon>Fungi</taxon>
        <taxon>Dikarya</taxon>
        <taxon>Basidiomycota</taxon>
        <taxon>Agaricomycotina</taxon>
        <taxon>Agaricomycetes</taxon>
        <taxon>Cantharellales</taxon>
        <taxon>Tulasnellaceae</taxon>
        <taxon>Tulasnella</taxon>
    </lineage>
</organism>
<dbReference type="EMBL" id="KN823399">
    <property type="protein sequence ID" value="KIO17314.1"/>
    <property type="molecule type" value="Genomic_DNA"/>
</dbReference>
<sequence length="286" mass="30651">MAPIRSEAAAAAAPAITRAGRVKRASQAALCAVSSEKHEAQQAHRSCVGACNTGMNSQGQAVVAGTPKVSISTSAAKHSARHRPLVPIENTVHDRLSNHRTSHALPQYSASQPLSAPGRTRMLITTSQSRLSQGQQEERSEEEDMENAEVGGEEVVSRIRGWPDDEEERSDVDVLSEVGDVVDEEAGGTDRDKHAMGVDAIADEDEDDVGADGLEGDGVERPKKHAPWNTKKGKKSQPKAADYDEDTEELLNHSLGYMRSIVISENPMLSVNKSINLAGDVTICGR</sequence>
<feature type="compositionally biased region" description="Basic residues" evidence="1">
    <location>
        <begin position="222"/>
        <end position="237"/>
    </location>
</feature>
<accession>A0A0C3Q3R6</accession>
<reference evidence="3" key="2">
    <citation type="submission" date="2015-01" db="EMBL/GenBank/DDBJ databases">
        <title>Evolutionary Origins and Diversification of the Mycorrhizal Mutualists.</title>
        <authorList>
            <consortium name="DOE Joint Genome Institute"/>
            <consortium name="Mycorrhizal Genomics Consortium"/>
            <person name="Kohler A."/>
            <person name="Kuo A."/>
            <person name="Nagy L.G."/>
            <person name="Floudas D."/>
            <person name="Copeland A."/>
            <person name="Barry K.W."/>
            <person name="Cichocki N."/>
            <person name="Veneault-Fourrey C."/>
            <person name="LaButti K."/>
            <person name="Lindquist E.A."/>
            <person name="Lipzen A."/>
            <person name="Lundell T."/>
            <person name="Morin E."/>
            <person name="Murat C."/>
            <person name="Riley R."/>
            <person name="Ohm R."/>
            <person name="Sun H."/>
            <person name="Tunlid A."/>
            <person name="Henrissat B."/>
            <person name="Grigoriev I.V."/>
            <person name="Hibbett D.S."/>
            <person name="Martin F."/>
        </authorList>
    </citation>
    <scope>NUCLEOTIDE SEQUENCE [LARGE SCALE GENOMIC DNA]</scope>
    <source>
        <strain evidence="3">MUT 4182</strain>
    </source>
</reference>
<feature type="compositionally biased region" description="Acidic residues" evidence="1">
    <location>
        <begin position="201"/>
        <end position="217"/>
    </location>
</feature>
<evidence type="ECO:0000256" key="1">
    <source>
        <dbReference type="SAM" id="MobiDB-lite"/>
    </source>
</evidence>
<reference evidence="2 3" key="1">
    <citation type="submission" date="2014-04" db="EMBL/GenBank/DDBJ databases">
        <authorList>
            <consortium name="DOE Joint Genome Institute"/>
            <person name="Kuo A."/>
            <person name="Girlanda M."/>
            <person name="Perotto S."/>
            <person name="Kohler A."/>
            <person name="Nagy L.G."/>
            <person name="Floudas D."/>
            <person name="Copeland A."/>
            <person name="Barry K.W."/>
            <person name="Cichocki N."/>
            <person name="Veneault-Fourrey C."/>
            <person name="LaButti K."/>
            <person name="Lindquist E.A."/>
            <person name="Lipzen A."/>
            <person name="Lundell T."/>
            <person name="Morin E."/>
            <person name="Murat C."/>
            <person name="Sun H."/>
            <person name="Tunlid A."/>
            <person name="Henrissat B."/>
            <person name="Grigoriev I.V."/>
            <person name="Hibbett D.S."/>
            <person name="Martin F."/>
            <person name="Nordberg H.P."/>
            <person name="Cantor M.N."/>
            <person name="Hua S.X."/>
        </authorList>
    </citation>
    <scope>NUCLEOTIDE SEQUENCE [LARGE SCALE GENOMIC DNA]</scope>
    <source>
        <strain evidence="2 3">MUT 4182</strain>
    </source>
</reference>
<evidence type="ECO:0000313" key="3">
    <source>
        <dbReference type="Proteomes" id="UP000054248"/>
    </source>
</evidence>
<name>A0A0C3Q3R6_9AGAM</name>
<dbReference type="AlphaFoldDB" id="A0A0C3Q3R6"/>
<proteinExistence type="predicted"/>